<dbReference type="AlphaFoldDB" id="A0A0H4WN78"/>
<keyword evidence="1" id="KW-0597">Phosphoprotein</keyword>
<dbReference type="PROSITE" id="PS50930">
    <property type="entry name" value="HTH_LYTTR"/>
    <property type="match status" value="1"/>
</dbReference>
<dbReference type="STRING" id="1297742.A176_001803"/>
<evidence type="ECO:0000259" key="2">
    <source>
        <dbReference type="PROSITE" id="PS50110"/>
    </source>
</evidence>
<dbReference type="Proteomes" id="UP000009026">
    <property type="component" value="Chromosome"/>
</dbReference>
<dbReference type="InterPro" id="IPR007492">
    <property type="entry name" value="LytTR_DNA-bd_dom"/>
</dbReference>
<dbReference type="EMBL" id="CP012109">
    <property type="protein sequence ID" value="AKQ64891.1"/>
    <property type="molecule type" value="Genomic_DNA"/>
</dbReference>
<reference evidence="4 5" key="1">
    <citation type="journal article" date="2016" name="PLoS ONE">
        <title>Complete Genome Sequence and Comparative Genomics of a Novel Myxobacterium Myxococcus hansupus.</title>
        <authorList>
            <person name="Sharma G."/>
            <person name="Narwani T."/>
            <person name="Subramanian S."/>
        </authorList>
    </citation>
    <scope>NUCLEOTIDE SEQUENCE [LARGE SCALE GENOMIC DNA]</scope>
    <source>
        <strain evidence="5">mixupus</strain>
    </source>
</reference>
<evidence type="ECO:0000313" key="5">
    <source>
        <dbReference type="Proteomes" id="UP000009026"/>
    </source>
</evidence>
<dbReference type="eggNOG" id="COG3279">
    <property type="taxonomic scope" value="Bacteria"/>
</dbReference>
<evidence type="ECO:0000259" key="3">
    <source>
        <dbReference type="PROSITE" id="PS50930"/>
    </source>
</evidence>
<dbReference type="PANTHER" id="PTHR37299:SF1">
    <property type="entry name" value="STAGE 0 SPORULATION PROTEIN A HOMOLOG"/>
    <property type="match status" value="1"/>
</dbReference>
<feature type="modified residue" description="4-aspartylphosphate" evidence="1">
    <location>
        <position position="56"/>
    </location>
</feature>
<dbReference type="InterPro" id="IPR011006">
    <property type="entry name" value="CheY-like_superfamily"/>
</dbReference>
<protein>
    <submittedName>
        <fullName evidence="4">Transcriptional regulatory protein</fullName>
    </submittedName>
</protein>
<dbReference type="RefSeq" id="WP_002634151.1">
    <property type="nucleotide sequence ID" value="NZ_CP012109.1"/>
</dbReference>
<dbReference type="PATRIC" id="fig|1297742.4.peg.1826"/>
<dbReference type="GO" id="GO:0003677">
    <property type="term" value="F:DNA binding"/>
    <property type="evidence" value="ECO:0007669"/>
    <property type="project" value="InterPro"/>
</dbReference>
<proteinExistence type="predicted"/>
<dbReference type="GO" id="GO:0000156">
    <property type="term" value="F:phosphorelay response regulator activity"/>
    <property type="evidence" value="ECO:0007669"/>
    <property type="project" value="InterPro"/>
</dbReference>
<dbReference type="Gene3D" id="2.40.50.1020">
    <property type="entry name" value="LytTr DNA-binding domain"/>
    <property type="match status" value="1"/>
</dbReference>
<dbReference type="SMART" id="SM00850">
    <property type="entry name" value="LytTR"/>
    <property type="match status" value="1"/>
</dbReference>
<feature type="domain" description="Response regulatory" evidence="2">
    <location>
        <begin position="5"/>
        <end position="118"/>
    </location>
</feature>
<dbReference type="Pfam" id="PF00072">
    <property type="entry name" value="Response_reg"/>
    <property type="match status" value="1"/>
</dbReference>
<gene>
    <name evidence="4" type="ORF">A176_001803</name>
</gene>
<dbReference type="KEGG" id="mym:A176_001803"/>
<dbReference type="Gene3D" id="3.40.50.2300">
    <property type="match status" value="1"/>
</dbReference>
<dbReference type="Pfam" id="PF04397">
    <property type="entry name" value="LytTR"/>
    <property type="match status" value="1"/>
</dbReference>
<evidence type="ECO:0000313" key="4">
    <source>
        <dbReference type="EMBL" id="AKQ64891.1"/>
    </source>
</evidence>
<organism evidence="4 5">
    <name type="scientific">Pseudomyxococcus hansupus</name>
    <dbReference type="NCBI Taxonomy" id="1297742"/>
    <lineage>
        <taxon>Bacteria</taxon>
        <taxon>Pseudomonadati</taxon>
        <taxon>Myxococcota</taxon>
        <taxon>Myxococcia</taxon>
        <taxon>Myxococcales</taxon>
        <taxon>Cystobacterineae</taxon>
        <taxon>Myxococcaceae</taxon>
        <taxon>Pseudomyxococcus</taxon>
    </lineage>
</organism>
<dbReference type="SUPFAM" id="SSF52172">
    <property type="entry name" value="CheY-like"/>
    <property type="match status" value="1"/>
</dbReference>
<dbReference type="PANTHER" id="PTHR37299">
    <property type="entry name" value="TRANSCRIPTIONAL REGULATOR-RELATED"/>
    <property type="match status" value="1"/>
</dbReference>
<dbReference type="PROSITE" id="PS50110">
    <property type="entry name" value="RESPONSE_REGULATORY"/>
    <property type="match status" value="1"/>
</dbReference>
<accession>A0A0H4WN78</accession>
<dbReference type="InterPro" id="IPR001789">
    <property type="entry name" value="Sig_transdc_resp-reg_receiver"/>
</dbReference>
<sequence>MTRFRVLVADDEAPARAKVKRLLADDARFVLEGEASDGTETLNRVAALRPDLLVLDVQMPGLTGFEVLEALGPEQCPAVIFSTAYDAFAVAAFEAQAVDYLLKPYDAERFARALERAYTVLQGGLPETARLQALLADLGRAPSSRPLERLVVKAGEAWVPLRLTDVWRLSSEDKYVRLHTAQGEHLVRQTLRSLEERLDPTRFVRVHRGDIVNLDAVARLEPWTHGDGILVLKDGSSVVLSRTWREAFLQRWGLEG</sequence>
<dbReference type="OrthoDB" id="1490554at2"/>
<evidence type="ECO:0000256" key="1">
    <source>
        <dbReference type="PROSITE-ProRule" id="PRU00169"/>
    </source>
</evidence>
<dbReference type="InterPro" id="IPR046947">
    <property type="entry name" value="LytR-like"/>
</dbReference>
<feature type="domain" description="HTH LytTR-type" evidence="3">
    <location>
        <begin position="150"/>
        <end position="254"/>
    </location>
</feature>
<keyword evidence="5" id="KW-1185">Reference proteome</keyword>
<dbReference type="SMART" id="SM00448">
    <property type="entry name" value="REC"/>
    <property type="match status" value="1"/>
</dbReference>
<name>A0A0H4WN78_9BACT</name>